<evidence type="ECO:0000259" key="4">
    <source>
        <dbReference type="PROSITE" id="PS51886"/>
    </source>
</evidence>
<name>H2ZXV2_LATCH</name>
<evidence type="ECO:0000313" key="6">
    <source>
        <dbReference type="Proteomes" id="UP000008672"/>
    </source>
</evidence>
<organism evidence="5 6">
    <name type="scientific">Latimeria chalumnae</name>
    <name type="common">Coelacanth</name>
    <dbReference type="NCBI Taxonomy" id="7897"/>
    <lineage>
        <taxon>Eukaryota</taxon>
        <taxon>Metazoa</taxon>
        <taxon>Chordata</taxon>
        <taxon>Craniata</taxon>
        <taxon>Vertebrata</taxon>
        <taxon>Euteleostomi</taxon>
        <taxon>Coelacanthiformes</taxon>
        <taxon>Coelacanthidae</taxon>
        <taxon>Latimeria</taxon>
    </lineage>
</organism>
<dbReference type="SMART" id="SM00257">
    <property type="entry name" value="LysM"/>
    <property type="match status" value="1"/>
</dbReference>
<dbReference type="InterPro" id="IPR018392">
    <property type="entry name" value="LysM"/>
</dbReference>
<evidence type="ECO:0000256" key="2">
    <source>
        <dbReference type="SAM" id="MobiDB-lite"/>
    </source>
</evidence>
<dbReference type="PANTHER" id="PTHR23354:SF120">
    <property type="entry name" value="OXIDATION RESISTANCE PROTEIN 1-LIKE ISOFORM X1"/>
    <property type="match status" value="1"/>
</dbReference>
<comment type="similarity">
    <text evidence="1">Belongs to the OXR1 family.</text>
</comment>
<dbReference type="eggNOG" id="KOG2372">
    <property type="taxonomic scope" value="Eukaryota"/>
</dbReference>
<dbReference type="EMBL" id="AFYH01200014">
    <property type="status" value="NOT_ANNOTATED_CDS"/>
    <property type="molecule type" value="Genomic_DNA"/>
</dbReference>
<dbReference type="Ensembl" id="ENSLACT00000002241.1">
    <property type="protein sequence ID" value="ENSLACP00000002223.1"/>
    <property type="gene ID" value="ENSLACG00000001985.1"/>
</dbReference>
<dbReference type="PANTHER" id="PTHR23354">
    <property type="entry name" value="NUCLEOLAR PROTEIN 7/ESTROGEN RECEPTOR COACTIVATOR-RELATED"/>
    <property type="match status" value="1"/>
</dbReference>
<feature type="compositionally biased region" description="Polar residues" evidence="2">
    <location>
        <begin position="483"/>
        <end position="494"/>
    </location>
</feature>
<feature type="domain" description="TLDc" evidence="4">
    <location>
        <begin position="771"/>
        <end position="932"/>
    </location>
</feature>
<feature type="compositionally biased region" description="Basic and acidic residues" evidence="2">
    <location>
        <begin position="411"/>
        <end position="424"/>
    </location>
</feature>
<dbReference type="Proteomes" id="UP000008672">
    <property type="component" value="Unassembled WGS sequence"/>
</dbReference>
<dbReference type="Gene3D" id="3.10.350.10">
    <property type="entry name" value="LysM domain"/>
    <property type="match status" value="1"/>
</dbReference>
<proteinExistence type="inferred from homology"/>
<dbReference type="GeneTree" id="ENSGT00940000155141"/>
<feature type="compositionally biased region" description="Low complexity" evidence="2">
    <location>
        <begin position="55"/>
        <end position="66"/>
    </location>
</feature>
<keyword evidence="6" id="KW-1185">Reference proteome</keyword>
<dbReference type="Pfam" id="PF01476">
    <property type="entry name" value="LysM"/>
    <property type="match status" value="1"/>
</dbReference>
<protein>
    <recommendedName>
        <fullName evidence="7">TLDc domain-containing protein</fullName>
    </recommendedName>
</protein>
<feature type="region of interest" description="Disordered" evidence="2">
    <location>
        <begin position="365"/>
        <end position="505"/>
    </location>
</feature>
<dbReference type="GO" id="GO:0005634">
    <property type="term" value="C:nucleus"/>
    <property type="evidence" value="ECO:0007669"/>
    <property type="project" value="TreeGrafter"/>
</dbReference>
<accession>H2ZXV2</accession>
<evidence type="ECO:0000313" key="5">
    <source>
        <dbReference type="Ensembl" id="ENSLACP00000002223.1"/>
    </source>
</evidence>
<dbReference type="Bgee" id="ENSLACG00000001985">
    <property type="expression patterns" value="Expressed in pelvic fin and 6 other cell types or tissues"/>
</dbReference>
<reference evidence="5" key="2">
    <citation type="submission" date="2025-08" db="UniProtKB">
        <authorList>
            <consortium name="Ensembl"/>
        </authorList>
    </citation>
    <scope>IDENTIFICATION</scope>
</reference>
<dbReference type="AlphaFoldDB" id="H2ZXV2"/>
<evidence type="ECO:0000256" key="1">
    <source>
        <dbReference type="ARBA" id="ARBA00009540"/>
    </source>
</evidence>
<feature type="compositionally biased region" description="Basic and acidic residues" evidence="2">
    <location>
        <begin position="448"/>
        <end position="459"/>
    </location>
</feature>
<dbReference type="SMART" id="SM00584">
    <property type="entry name" value="TLDc"/>
    <property type="match status" value="1"/>
</dbReference>
<feature type="domain" description="LysM" evidence="3">
    <location>
        <begin position="109"/>
        <end position="152"/>
    </location>
</feature>
<sequence>QDGRKQEEDLWDRRRGFFLLKKKSRQLKPSARGLASSSPTSPRKKGQARGVTKQDSSLLGDHGSLSPQQQRQLCNPELRKYYLIFSDPCLKGAEKKAVKMYPENSQGILEYMVAPEDTLYSIASRVHSTPNQLAQMNRLYSHTVFPGQHLWVPNSRDETDVESSVLSSPPSSPLTPSAEADYDKLLDVETVVMSGGQLCLLALPSECSPTQGEEPSPIRYLRLCSRYITDRKGVVLGVLVVTPNKIIFDPYKSHPLVIENGCEEYCFTCYLDLVRTIAFYRDPSRVTFSAFSPQTNHCERTASPLLVQTEMRGLYEQGRLNPPPFFYDIFRSKKTNSGQRKEDKDNGRLGIMYTGAQQGAMMVESHQNSGKVGGGGGDSPLCVETLSGENPSHTDPPQEEEPSRESWLCSHLEHKLDIGSRGEVEGESESGCQNRERSVETPSVSSEGEGRDTDDRDLSQSRTEAMTPCGTVTHWKKTDKVEGSSQGDNTSGASRGNGEDPDGTEKRWNKTLLVYLYSTRKQKDLQTFQGVESRRLGWRAELYGAGLSVSEGTSPCEKEKFVSLWAEGCEKVRAAGLLAHPHTGQVIPDSLRGLDRQWFGPLLFSQEMERQWFSPCFSQGIGQTVVQSTVFSGGSDSKWFTPWFGQGIGQPVDWSESHHAGWERGGQSSLLTTPLFLYTIIYEKGATELSLFLRQCRSDLCIIDGAEETLDEDFVLVDSEEELLVLEKYRDRIGEEDWEIVAVDDGKEKAFSEGNIDAELEMAPVLLGESQLLQEVQIEQICRWLPPRTVGHPWKLAYSGSTHGFSLKTLYRKLSGTDSPVLLILQDTQDQVFGVLASHSLKPSELFYGTGETFLFTFNPEFKIFPWTGENSFFIKGNLDSISFGGGSGHFGLWLEESLYYGRSHPCSTFNNCILSKTGDFYIRDIEVWIFQ</sequence>
<dbReference type="CDD" id="cd00118">
    <property type="entry name" value="LysM"/>
    <property type="match status" value="1"/>
</dbReference>
<dbReference type="GO" id="GO:0006979">
    <property type="term" value="P:response to oxidative stress"/>
    <property type="evidence" value="ECO:0007669"/>
    <property type="project" value="TreeGrafter"/>
</dbReference>
<dbReference type="Pfam" id="PF07534">
    <property type="entry name" value="TLD"/>
    <property type="match status" value="1"/>
</dbReference>
<dbReference type="EMBL" id="AFYH01200016">
    <property type="status" value="NOT_ANNOTATED_CDS"/>
    <property type="molecule type" value="Genomic_DNA"/>
</dbReference>
<dbReference type="GO" id="GO:0006357">
    <property type="term" value="P:regulation of transcription by RNA polymerase II"/>
    <property type="evidence" value="ECO:0007669"/>
    <property type="project" value="TreeGrafter"/>
</dbReference>
<dbReference type="PROSITE" id="PS51782">
    <property type="entry name" value="LYSM"/>
    <property type="match status" value="1"/>
</dbReference>
<dbReference type="InterPro" id="IPR036779">
    <property type="entry name" value="LysM_dom_sf"/>
</dbReference>
<dbReference type="SUPFAM" id="SSF54106">
    <property type="entry name" value="LysM domain"/>
    <property type="match status" value="1"/>
</dbReference>
<dbReference type="HOGENOM" id="CLU_007095_2_0_1"/>
<evidence type="ECO:0008006" key="7">
    <source>
        <dbReference type="Google" id="ProtNLM"/>
    </source>
</evidence>
<evidence type="ECO:0000259" key="3">
    <source>
        <dbReference type="PROSITE" id="PS51782"/>
    </source>
</evidence>
<feature type="region of interest" description="Disordered" evidence="2">
    <location>
        <begin position="22"/>
        <end position="70"/>
    </location>
</feature>
<dbReference type="PROSITE" id="PS51886">
    <property type="entry name" value="TLDC"/>
    <property type="match status" value="1"/>
</dbReference>
<dbReference type="EMBL" id="AFYH01200015">
    <property type="status" value="NOT_ANNOTATED_CDS"/>
    <property type="molecule type" value="Genomic_DNA"/>
</dbReference>
<dbReference type="InterPro" id="IPR006571">
    <property type="entry name" value="TLDc_dom"/>
</dbReference>
<dbReference type="OMA" id="NESKEYW"/>
<reference evidence="6" key="1">
    <citation type="submission" date="2011-08" db="EMBL/GenBank/DDBJ databases">
        <title>The draft genome of Latimeria chalumnae.</title>
        <authorList>
            <person name="Di Palma F."/>
            <person name="Alfoldi J."/>
            <person name="Johnson J."/>
            <person name="Berlin A."/>
            <person name="Gnerre S."/>
            <person name="Jaffe D."/>
            <person name="MacCallum I."/>
            <person name="Young S."/>
            <person name="Walker B.J."/>
            <person name="Lander E."/>
            <person name="Lindblad-Toh K."/>
        </authorList>
    </citation>
    <scope>NUCLEOTIDE SEQUENCE [LARGE SCALE GENOMIC DNA]</scope>
    <source>
        <strain evidence="6">Wild caught</strain>
    </source>
</reference>
<dbReference type="InParanoid" id="H2ZXV2"/>
<reference evidence="5" key="3">
    <citation type="submission" date="2025-09" db="UniProtKB">
        <authorList>
            <consortium name="Ensembl"/>
        </authorList>
    </citation>
    <scope>IDENTIFICATION</scope>
</reference>